<proteinExistence type="predicted"/>
<organism evidence="1">
    <name type="scientific">marine sediment metagenome</name>
    <dbReference type="NCBI Taxonomy" id="412755"/>
    <lineage>
        <taxon>unclassified sequences</taxon>
        <taxon>metagenomes</taxon>
        <taxon>ecological metagenomes</taxon>
    </lineage>
</organism>
<comment type="caution">
    <text evidence="1">The sequence shown here is derived from an EMBL/GenBank/DDBJ whole genome shotgun (WGS) entry which is preliminary data.</text>
</comment>
<reference evidence="1" key="1">
    <citation type="journal article" date="2014" name="Front. Microbiol.">
        <title>High frequency of phylogenetically diverse reductive dehalogenase-homologous genes in deep subseafloor sedimentary metagenomes.</title>
        <authorList>
            <person name="Kawai M."/>
            <person name="Futagami T."/>
            <person name="Toyoda A."/>
            <person name="Takaki Y."/>
            <person name="Nishi S."/>
            <person name="Hori S."/>
            <person name="Arai W."/>
            <person name="Tsubouchi T."/>
            <person name="Morono Y."/>
            <person name="Uchiyama I."/>
            <person name="Ito T."/>
            <person name="Fujiyama A."/>
            <person name="Inagaki F."/>
            <person name="Takami H."/>
        </authorList>
    </citation>
    <scope>NUCLEOTIDE SEQUENCE</scope>
    <source>
        <strain evidence="1">Expedition CK06-06</strain>
    </source>
</reference>
<evidence type="ECO:0000313" key="1">
    <source>
        <dbReference type="EMBL" id="GAG95338.1"/>
    </source>
</evidence>
<dbReference type="EMBL" id="BART01026308">
    <property type="protein sequence ID" value="GAG95338.1"/>
    <property type="molecule type" value="Genomic_DNA"/>
</dbReference>
<dbReference type="AlphaFoldDB" id="X1CGE3"/>
<protein>
    <recommendedName>
        <fullName evidence="2">N-acetyltransferase domain-containing protein</fullName>
    </recommendedName>
</protein>
<gene>
    <name evidence="1" type="ORF">S01H4_46969</name>
</gene>
<accession>X1CGE3</accession>
<feature type="non-terminal residue" evidence="1">
    <location>
        <position position="100"/>
    </location>
</feature>
<evidence type="ECO:0008006" key="2">
    <source>
        <dbReference type="Google" id="ProtNLM"/>
    </source>
</evidence>
<sequence length="100" mass="11846">MEFKIYEESRLKDLGELVKEVVKDWAYDPWYPSMEQLKEVYSAEGFTPETRHFLYDGDKLVAFLSSAIEDEVDGVQWGSIHMPFIRKGYEKVQEKLYDKV</sequence>
<name>X1CGE3_9ZZZZ</name>